<dbReference type="Pfam" id="PF00156">
    <property type="entry name" value="Pribosyltran"/>
    <property type="match status" value="1"/>
</dbReference>
<accession>A0AAE9KI45</accession>
<dbReference type="InterPro" id="IPR029057">
    <property type="entry name" value="PRTase-like"/>
</dbReference>
<dbReference type="RefSeq" id="WP_132953737.1">
    <property type="nucleotide sequence ID" value="NZ_CP091507.1"/>
</dbReference>
<evidence type="ECO:0000256" key="1">
    <source>
        <dbReference type="ARBA" id="ARBA00008007"/>
    </source>
</evidence>
<comment type="similarity">
    <text evidence="1">Belongs to the ComF/GntX family.</text>
</comment>
<dbReference type="CDD" id="cd06223">
    <property type="entry name" value="PRTases_typeI"/>
    <property type="match status" value="1"/>
</dbReference>
<dbReference type="KEGG" id="usu:LVJ78_00630"/>
<dbReference type="PANTHER" id="PTHR47505">
    <property type="entry name" value="DNA UTILIZATION PROTEIN YHGH"/>
    <property type="match status" value="1"/>
</dbReference>
<reference evidence="3" key="2">
    <citation type="journal article" date="2022" name="Res Sq">
        <title>Evolution of multicellular longitudinally dividing oral cavity symbionts (Neisseriaceae).</title>
        <authorList>
            <person name="Nyongesa S."/>
            <person name="Weber P."/>
            <person name="Bernet E."/>
            <person name="Pullido F."/>
            <person name="Nieckarz M."/>
            <person name="Delaby M."/>
            <person name="Nieves C."/>
            <person name="Viehboeck T."/>
            <person name="Krause N."/>
            <person name="Rivera-Millot A."/>
            <person name="Nakamura A."/>
            <person name="Vischer N."/>
            <person name="VanNieuwenhze M."/>
            <person name="Brun Y."/>
            <person name="Cava F."/>
            <person name="Bulgheresi S."/>
            <person name="Veyrier F."/>
        </authorList>
    </citation>
    <scope>NUCLEOTIDE SEQUENCE</scope>
    <source>
        <strain evidence="3">1258/02</strain>
    </source>
</reference>
<organism evidence="3 4">
    <name type="scientific">Uruburuella suis</name>
    <dbReference type="NCBI Taxonomy" id="252130"/>
    <lineage>
        <taxon>Bacteria</taxon>
        <taxon>Pseudomonadati</taxon>
        <taxon>Pseudomonadota</taxon>
        <taxon>Betaproteobacteria</taxon>
        <taxon>Neisseriales</taxon>
        <taxon>Neisseriaceae</taxon>
        <taxon>Uruburuella</taxon>
    </lineage>
</organism>
<protein>
    <submittedName>
        <fullName evidence="3">ComF family protein</fullName>
    </submittedName>
</protein>
<dbReference type="PANTHER" id="PTHR47505:SF1">
    <property type="entry name" value="DNA UTILIZATION PROTEIN YHGH"/>
    <property type="match status" value="1"/>
</dbReference>
<name>A0AAE9KI45_9NEIS</name>
<dbReference type="AlphaFoldDB" id="A0AAE9KI45"/>
<evidence type="ECO:0000313" key="4">
    <source>
        <dbReference type="Proteomes" id="UP000829756"/>
    </source>
</evidence>
<evidence type="ECO:0000259" key="2">
    <source>
        <dbReference type="Pfam" id="PF00156"/>
    </source>
</evidence>
<dbReference type="EMBL" id="CP091507">
    <property type="protein sequence ID" value="UOO79577.1"/>
    <property type="molecule type" value="Genomic_DNA"/>
</dbReference>
<reference evidence="3" key="1">
    <citation type="submission" date="2021-12" db="EMBL/GenBank/DDBJ databases">
        <authorList>
            <person name="Veyrier F.J."/>
        </authorList>
    </citation>
    <scope>NUCLEOTIDE SEQUENCE</scope>
    <source>
        <strain evidence="3">1258/02</strain>
    </source>
</reference>
<dbReference type="InterPro" id="IPR000836">
    <property type="entry name" value="PRTase_dom"/>
</dbReference>
<dbReference type="SUPFAM" id="SSF53271">
    <property type="entry name" value="PRTase-like"/>
    <property type="match status" value="1"/>
</dbReference>
<dbReference type="InterPro" id="IPR051910">
    <property type="entry name" value="ComF/GntX_DNA_util-trans"/>
</dbReference>
<dbReference type="Proteomes" id="UP000829756">
    <property type="component" value="Chromosome"/>
</dbReference>
<sequence length="238" mass="26334">MGMLSWWRQSASSKRCVLCHDSAAGCGLCAACAADLQSVRTDAAHMCPQCAGISTLGAVCGRCQQKPPPFERLWASVYYEPPASSMLHAFKHLADLSMREPLVEIMRAHPPPWLADAEIGAALAMPLSKARRLYRGFNQADELAARLAQHYGWPLLPRDTVFRRHHAPQSTLKSDERQRNVRHAFAVQSGLVKNCNLLLIDDVVTTGATLNELARVLKRAGAGRIFCWTLARAQMKIF</sequence>
<evidence type="ECO:0000313" key="3">
    <source>
        <dbReference type="EMBL" id="UOO79577.1"/>
    </source>
</evidence>
<proteinExistence type="inferred from homology"/>
<feature type="domain" description="Phosphoribosyltransferase" evidence="2">
    <location>
        <begin position="135"/>
        <end position="232"/>
    </location>
</feature>
<gene>
    <name evidence="3" type="ORF">LVJ78_00630</name>
</gene>
<dbReference type="Gene3D" id="3.40.50.2020">
    <property type="match status" value="1"/>
</dbReference>